<dbReference type="Gene3D" id="3.20.160.10">
    <property type="entry name" value="vpa0580 domain like"/>
    <property type="match status" value="1"/>
</dbReference>
<accession>A0ABN1I1S3</accession>
<evidence type="ECO:0000313" key="2">
    <source>
        <dbReference type="Proteomes" id="UP001499915"/>
    </source>
</evidence>
<keyword evidence="2" id="KW-1185">Reference proteome</keyword>
<name>A0ABN1I1S3_9GAMM</name>
<dbReference type="InterPro" id="IPR014984">
    <property type="entry name" value="HopJ"/>
</dbReference>
<dbReference type="RefSeq" id="WP_343801292.1">
    <property type="nucleotide sequence ID" value="NZ_BAAAET010000001.1"/>
</dbReference>
<proteinExistence type="predicted"/>
<organism evidence="1 2">
    <name type="scientific">Marinobacterium maritimum</name>
    <dbReference type="NCBI Taxonomy" id="500162"/>
    <lineage>
        <taxon>Bacteria</taxon>
        <taxon>Pseudomonadati</taxon>
        <taxon>Pseudomonadota</taxon>
        <taxon>Gammaproteobacteria</taxon>
        <taxon>Oceanospirillales</taxon>
        <taxon>Oceanospirillaceae</taxon>
        <taxon>Marinobacterium</taxon>
    </lineage>
</organism>
<reference evidence="1 2" key="1">
    <citation type="journal article" date="2019" name="Int. J. Syst. Evol. Microbiol.">
        <title>The Global Catalogue of Microorganisms (GCM) 10K type strain sequencing project: providing services to taxonomists for standard genome sequencing and annotation.</title>
        <authorList>
            <consortium name="The Broad Institute Genomics Platform"/>
            <consortium name="The Broad Institute Genome Sequencing Center for Infectious Disease"/>
            <person name="Wu L."/>
            <person name="Ma J."/>
        </authorList>
    </citation>
    <scope>NUCLEOTIDE SEQUENCE [LARGE SCALE GENOMIC DNA]</scope>
    <source>
        <strain evidence="1 2">JCM 15134</strain>
    </source>
</reference>
<dbReference type="Proteomes" id="UP001499915">
    <property type="component" value="Unassembled WGS sequence"/>
</dbReference>
<dbReference type="EMBL" id="BAAAET010000001">
    <property type="protein sequence ID" value="GAA0681907.1"/>
    <property type="molecule type" value="Genomic_DNA"/>
</dbReference>
<dbReference type="InterPro" id="IPR038604">
    <property type="entry name" value="HopJ_sf"/>
</dbReference>
<evidence type="ECO:0000313" key="1">
    <source>
        <dbReference type="EMBL" id="GAA0681907.1"/>
    </source>
</evidence>
<sequence>MTPEAFAARIGQDENLDFEDTQAVISEYFDYAPCAFNNGEVFNEAGQNEGSCKIFGFGQLMQLNKEQTLACFGRFYRDVLNTPDGTDHANIRNFMVSGWDGIKFEGQPLQRKAD</sequence>
<protein>
    <submittedName>
        <fullName evidence="1">HopJ type III effector protein</fullName>
    </submittedName>
</protein>
<gene>
    <name evidence="1" type="ORF">GCM10009104_03330</name>
</gene>
<comment type="caution">
    <text evidence="1">The sequence shown here is derived from an EMBL/GenBank/DDBJ whole genome shotgun (WGS) entry which is preliminary data.</text>
</comment>
<dbReference type="Pfam" id="PF08888">
    <property type="entry name" value="HopJ"/>
    <property type="match status" value="1"/>
</dbReference>